<evidence type="ECO:0000256" key="1">
    <source>
        <dbReference type="SAM" id="MobiDB-lite"/>
    </source>
</evidence>
<dbReference type="EMBL" id="VIEB01000219">
    <property type="protein sequence ID" value="TQE00216.1"/>
    <property type="molecule type" value="Genomic_DNA"/>
</dbReference>
<feature type="compositionally biased region" description="Basic and acidic residues" evidence="1">
    <location>
        <begin position="1"/>
        <end position="11"/>
    </location>
</feature>
<feature type="region of interest" description="Disordered" evidence="1">
    <location>
        <begin position="1"/>
        <end position="53"/>
    </location>
</feature>
<protein>
    <submittedName>
        <fullName evidence="2">Uncharacterized protein</fullName>
    </submittedName>
</protein>
<accession>A0A540MN45</accession>
<reference evidence="2 3" key="1">
    <citation type="journal article" date="2019" name="G3 (Bethesda)">
        <title>Sequencing of a Wild Apple (Malus baccata) Genome Unravels the Differences Between Cultivated and Wild Apple Species Regarding Disease Resistance and Cold Tolerance.</title>
        <authorList>
            <person name="Chen X."/>
        </authorList>
    </citation>
    <scope>NUCLEOTIDE SEQUENCE [LARGE SCALE GENOMIC DNA]</scope>
    <source>
        <strain evidence="3">cv. Shandingzi</strain>
        <tissue evidence="2">Leaves</tissue>
    </source>
</reference>
<evidence type="ECO:0000313" key="2">
    <source>
        <dbReference type="EMBL" id="TQE00216.1"/>
    </source>
</evidence>
<name>A0A540MN45_MALBA</name>
<keyword evidence="3" id="KW-1185">Reference proteome</keyword>
<organism evidence="2 3">
    <name type="scientific">Malus baccata</name>
    <name type="common">Siberian crab apple</name>
    <name type="synonym">Pyrus baccata</name>
    <dbReference type="NCBI Taxonomy" id="106549"/>
    <lineage>
        <taxon>Eukaryota</taxon>
        <taxon>Viridiplantae</taxon>
        <taxon>Streptophyta</taxon>
        <taxon>Embryophyta</taxon>
        <taxon>Tracheophyta</taxon>
        <taxon>Spermatophyta</taxon>
        <taxon>Magnoliopsida</taxon>
        <taxon>eudicotyledons</taxon>
        <taxon>Gunneridae</taxon>
        <taxon>Pentapetalae</taxon>
        <taxon>rosids</taxon>
        <taxon>fabids</taxon>
        <taxon>Rosales</taxon>
        <taxon>Rosaceae</taxon>
        <taxon>Amygdaloideae</taxon>
        <taxon>Maleae</taxon>
        <taxon>Malus</taxon>
    </lineage>
</organism>
<dbReference type="Proteomes" id="UP000315295">
    <property type="component" value="Unassembled WGS sequence"/>
</dbReference>
<proteinExistence type="predicted"/>
<dbReference type="AlphaFoldDB" id="A0A540MN45"/>
<comment type="caution">
    <text evidence="2">The sequence shown here is derived from an EMBL/GenBank/DDBJ whole genome shotgun (WGS) entry which is preliminary data.</text>
</comment>
<gene>
    <name evidence="2" type="ORF">C1H46_014134</name>
</gene>
<evidence type="ECO:0000313" key="3">
    <source>
        <dbReference type="Proteomes" id="UP000315295"/>
    </source>
</evidence>
<sequence>MLESRKAKSKTEINQLNTRFHRKSPSYVPTSEKRQFPRPKMTAGVSKQPSTDYVSTAHWGSEQCQVTDKIDGETAVRSQTAFAPRTVKCSVRTRVAKRQG</sequence>